<dbReference type="InterPro" id="IPR009045">
    <property type="entry name" value="Zn_M74/Hedgehog-like"/>
</dbReference>
<dbReference type="GO" id="GO:0004180">
    <property type="term" value="F:carboxypeptidase activity"/>
    <property type="evidence" value="ECO:0007669"/>
    <property type="project" value="UniProtKB-KW"/>
</dbReference>
<dbReference type="Pfam" id="PF02557">
    <property type="entry name" value="VanY"/>
    <property type="match status" value="1"/>
</dbReference>
<dbReference type="AlphaFoldDB" id="A0A9W6LYI5"/>
<dbReference type="CDD" id="cd14846">
    <property type="entry name" value="Peptidase_M15_like"/>
    <property type="match status" value="1"/>
</dbReference>
<sequence length="194" mass="20541">MPLRAFSAARTAAALLLVLTAAALTGCSASAAGQTAAPPVEHVSSADQLGPDDGYIPDGESVALTDDVPAVTRLVPRLRSALDRAAASAAHRDVTFTIADGWRSERYQQYLFDRAVVKYGSTSEAERWVKPGDQSKHVRGEAVDIATADAMDWLNRFGAEYGLCQIYANEAWHFELAADADGNCPAQLTDGSAG</sequence>
<protein>
    <submittedName>
        <fullName evidence="4">D-alanyl-D-alanine carboxypeptidase</fullName>
    </submittedName>
</protein>
<dbReference type="Gene3D" id="3.30.1380.10">
    <property type="match status" value="1"/>
</dbReference>
<evidence type="ECO:0000313" key="5">
    <source>
        <dbReference type="Proteomes" id="UP001142372"/>
    </source>
</evidence>
<feature type="signal peptide" evidence="2">
    <location>
        <begin position="1"/>
        <end position="31"/>
    </location>
</feature>
<dbReference type="InterPro" id="IPR003709">
    <property type="entry name" value="VanY-like_core_dom"/>
</dbReference>
<proteinExistence type="predicted"/>
<keyword evidence="4" id="KW-0645">Protease</keyword>
<evidence type="ECO:0000259" key="3">
    <source>
        <dbReference type="Pfam" id="PF02557"/>
    </source>
</evidence>
<accession>A0A9W6LYI5</accession>
<feature type="chain" id="PRO_5040934234" evidence="2">
    <location>
        <begin position="32"/>
        <end position="194"/>
    </location>
</feature>
<keyword evidence="2" id="KW-0732">Signal</keyword>
<dbReference type="RefSeq" id="WP_271175898.1">
    <property type="nucleotide sequence ID" value="NZ_BAAAJO010000001.1"/>
</dbReference>
<gene>
    <name evidence="4" type="ORF">GCM10017584_07820</name>
</gene>
<evidence type="ECO:0000313" key="4">
    <source>
        <dbReference type="EMBL" id="GLJ75208.1"/>
    </source>
</evidence>
<reference evidence="4" key="2">
    <citation type="submission" date="2023-01" db="EMBL/GenBank/DDBJ databases">
        <authorList>
            <person name="Sun Q."/>
            <person name="Evtushenko L."/>
        </authorList>
    </citation>
    <scope>NUCLEOTIDE SEQUENCE</scope>
    <source>
        <strain evidence="4">VKM Ac-1401</strain>
    </source>
</reference>
<feature type="region of interest" description="Disordered" evidence="1">
    <location>
        <begin position="35"/>
        <end position="54"/>
    </location>
</feature>
<evidence type="ECO:0000256" key="1">
    <source>
        <dbReference type="SAM" id="MobiDB-lite"/>
    </source>
</evidence>
<dbReference type="GO" id="GO:0006508">
    <property type="term" value="P:proteolysis"/>
    <property type="evidence" value="ECO:0007669"/>
    <property type="project" value="InterPro"/>
</dbReference>
<dbReference type="Proteomes" id="UP001142372">
    <property type="component" value="Unassembled WGS sequence"/>
</dbReference>
<evidence type="ECO:0000256" key="2">
    <source>
        <dbReference type="SAM" id="SignalP"/>
    </source>
</evidence>
<keyword evidence="4" id="KW-0378">Hydrolase</keyword>
<dbReference type="SUPFAM" id="SSF55166">
    <property type="entry name" value="Hedgehog/DD-peptidase"/>
    <property type="match status" value="1"/>
</dbReference>
<dbReference type="EMBL" id="BSEN01000003">
    <property type="protein sequence ID" value="GLJ75208.1"/>
    <property type="molecule type" value="Genomic_DNA"/>
</dbReference>
<keyword evidence="5" id="KW-1185">Reference proteome</keyword>
<comment type="caution">
    <text evidence="4">The sequence shown here is derived from an EMBL/GenBank/DDBJ whole genome shotgun (WGS) entry which is preliminary data.</text>
</comment>
<name>A0A9W6LYI5_9MICO</name>
<feature type="domain" description="D-alanyl-D-alanine carboxypeptidase-like core" evidence="3">
    <location>
        <begin position="75"/>
        <end position="160"/>
    </location>
</feature>
<keyword evidence="4" id="KW-0121">Carboxypeptidase</keyword>
<dbReference type="PROSITE" id="PS51257">
    <property type="entry name" value="PROKAR_LIPOPROTEIN"/>
    <property type="match status" value="1"/>
</dbReference>
<reference evidence="4" key="1">
    <citation type="journal article" date="2014" name="Int. J. Syst. Evol. Microbiol.">
        <title>Complete genome sequence of Corynebacterium casei LMG S-19264T (=DSM 44701T), isolated from a smear-ripened cheese.</title>
        <authorList>
            <consortium name="US DOE Joint Genome Institute (JGI-PGF)"/>
            <person name="Walter F."/>
            <person name="Albersmeier A."/>
            <person name="Kalinowski J."/>
            <person name="Ruckert C."/>
        </authorList>
    </citation>
    <scope>NUCLEOTIDE SEQUENCE</scope>
    <source>
        <strain evidence="4">VKM Ac-1401</strain>
    </source>
</reference>
<organism evidence="4 5">
    <name type="scientific">Leifsonia poae</name>
    <dbReference type="NCBI Taxonomy" id="110933"/>
    <lineage>
        <taxon>Bacteria</taxon>
        <taxon>Bacillati</taxon>
        <taxon>Actinomycetota</taxon>
        <taxon>Actinomycetes</taxon>
        <taxon>Micrococcales</taxon>
        <taxon>Microbacteriaceae</taxon>
        <taxon>Leifsonia</taxon>
    </lineage>
</organism>